<dbReference type="AlphaFoldDB" id="A0A182MIK3"/>
<dbReference type="Proteomes" id="UP000075883">
    <property type="component" value="Unassembled WGS sequence"/>
</dbReference>
<dbReference type="EnsemblMetazoa" id="ACUA019134-RA">
    <property type="protein sequence ID" value="ACUA019134-PA"/>
    <property type="gene ID" value="ACUA019134"/>
</dbReference>
<dbReference type="EMBL" id="AXCM01015925">
    <property type="status" value="NOT_ANNOTATED_CDS"/>
    <property type="molecule type" value="Genomic_DNA"/>
</dbReference>
<accession>A0A182MIK3</accession>
<dbReference type="VEuPathDB" id="VectorBase:ACUA019134"/>
<reference evidence="2" key="1">
    <citation type="submission" date="2013-09" db="EMBL/GenBank/DDBJ databases">
        <title>The Genome Sequence of Anopheles culicifacies species A.</title>
        <authorList>
            <consortium name="The Broad Institute Genomics Platform"/>
            <person name="Neafsey D.E."/>
            <person name="Besansky N."/>
            <person name="Howell P."/>
            <person name="Walton C."/>
            <person name="Young S.K."/>
            <person name="Zeng Q."/>
            <person name="Gargeya S."/>
            <person name="Fitzgerald M."/>
            <person name="Haas B."/>
            <person name="Abouelleil A."/>
            <person name="Allen A.W."/>
            <person name="Alvarado L."/>
            <person name="Arachchi H.M."/>
            <person name="Berlin A.M."/>
            <person name="Chapman S.B."/>
            <person name="Gainer-Dewar J."/>
            <person name="Goldberg J."/>
            <person name="Griggs A."/>
            <person name="Gujja S."/>
            <person name="Hansen M."/>
            <person name="Howarth C."/>
            <person name="Imamovic A."/>
            <person name="Ireland A."/>
            <person name="Larimer J."/>
            <person name="McCowan C."/>
            <person name="Murphy C."/>
            <person name="Pearson M."/>
            <person name="Poon T.W."/>
            <person name="Priest M."/>
            <person name="Roberts A."/>
            <person name="Saif S."/>
            <person name="Shea T."/>
            <person name="Sisk P."/>
            <person name="Sykes S."/>
            <person name="Wortman J."/>
            <person name="Nusbaum C."/>
            <person name="Birren B."/>
        </authorList>
    </citation>
    <scope>NUCLEOTIDE SEQUENCE [LARGE SCALE GENOMIC DNA]</scope>
    <source>
        <strain evidence="2">A-37</strain>
    </source>
</reference>
<proteinExistence type="predicted"/>
<name>A0A182MIK3_9DIPT</name>
<protein>
    <submittedName>
        <fullName evidence="1">Uncharacterized protein</fullName>
    </submittedName>
</protein>
<keyword evidence="2" id="KW-1185">Reference proteome</keyword>
<sequence>MISCTCTFGGVPIAYNTAAEMSFASSSGIPSGTAAESIISVFTPPGLTLCNKCKKNHFSESFTHFLAHRFRDGRNGVFRAGIDVQLGNVRHNVPGNAADVHDVAIELPLDHRLVSPLAAQHQSGHVRVQHGPQIGRGANVEQIV</sequence>
<evidence type="ECO:0000313" key="2">
    <source>
        <dbReference type="Proteomes" id="UP000075883"/>
    </source>
</evidence>
<reference evidence="1" key="2">
    <citation type="submission" date="2020-05" db="UniProtKB">
        <authorList>
            <consortium name="EnsemblMetazoa"/>
        </authorList>
    </citation>
    <scope>IDENTIFICATION</scope>
    <source>
        <strain evidence="1">A-37</strain>
    </source>
</reference>
<evidence type="ECO:0000313" key="1">
    <source>
        <dbReference type="EnsemblMetazoa" id="ACUA019134-PA"/>
    </source>
</evidence>
<organism evidence="1 2">
    <name type="scientific">Anopheles culicifacies</name>
    <dbReference type="NCBI Taxonomy" id="139723"/>
    <lineage>
        <taxon>Eukaryota</taxon>
        <taxon>Metazoa</taxon>
        <taxon>Ecdysozoa</taxon>
        <taxon>Arthropoda</taxon>
        <taxon>Hexapoda</taxon>
        <taxon>Insecta</taxon>
        <taxon>Pterygota</taxon>
        <taxon>Neoptera</taxon>
        <taxon>Endopterygota</taxon>
        <taxon>Diptera</taxon>
        <taxon>Nematocera</taxon>
        <taxon>Culicoidea</taxon>
        <taxon>Culicidae</taxon>
        <taxon>Anophelinae</taxon>
        <taxon>Anopheles</taxon>
        <taxon>culicifacies species complex</taxon>
    </lineage>
</organism>